<evidence type="ECO:0000313" key="4">
    <source>
        <dbReference type="EMBL" id="KKM51627.1"/>
    </source>
</evidence>
<organism evidence="4">
    <name type="scientific">marine sediment metagenome</name>
    <dbReference type="NCBI Taxonomy" id="412755"/>
    <lineage>
        <taxon>unclassified sequences</taxon>
        <taxon>metagenomes</taxon>
        <taxon>ecological metagenomes</taxon>
    </lineage>
</organism>
<accession>A0A0F9IP44</accession>
<dbReference type="InterPro" id="IPR025154">
    <property type="entry name" value="Put_metallopeptidase_dom"/>
</dbReference>
<gene>
    <name evidence="4" type="ORF">LCGC14_1555310</name>
</gene>
<evidence type="ECO:0000259" key="2">
    <source>
        <dbReference type="Pfam" id="PF09967"/>
    </source>
</evidence>
<feature type="compositionally biased region" description="Acidic residues" evidence="1">
    <location>
        <begin position="163"/>
        <end position="173"/>
    </location>
</feature>
<evidence type="ECO:0008006" key="5">
    <source>
        <dbReference type="Google" id="ProtNLM"/>
    </source>
</evidence>
<dbReference type="InterPro" id="IPR018698">
    <property type="entry name" value="VWA-like_dom"/>
</dbReference>
<dbReference type="EMBL" id="LAZR01011945">
    <property type="protein sequence ID" value="KKM51627.1"/>
    <property type="molecule type" value="Genomic_DNA"/>
</dbReference>
<name>A0A0F9IP44_9ZZZZ</name>
<proteinExistence type="predicted"/>
<sequence length="396" mass="43986">MNAKEKLTKARTALILDHPFFACLALRMPWEASGKYETCVTDGKGLYYNPEFIDGLTVPQAAGMLAHEVLHAALGHAWRMGSRKIGRWNASCDFAINTELKRAGFELPDDKYMTGYEDLSAEEIYEKLPDDDGQGANSPPDGSSPQGGQGSSQPQSGRQPPDSDTDGQADDQPSDPGGCGGVIQSECDENEQQQQEAEWRAAMSQALKTQGNLPAGLQRMVESVLVPDLPWYVLLRDFVERTARNDYSWSKPSRRYFGSGIVLPSLISEELPEVMIAIDTSGSIDQEQLDLFAAEVSGVLEAYQTTIRVVYCDTEVKNEQVYTQQDLPFEAKPVGGGGTDFRPVFDYIREKAYTPCCVIYFTDMYGQFPEQEPEYPTLWVTTTKDRQAPFGQTVKF</sequence>
<dbReference type="Pfam" id="PF09967">
    <property type="entry name" value="DUF2201"/>
    <property type="match status" value="1"/>
</dbReference>
<feature type="domain" description="Putative metallopeptidase" evidence="3">
    <location>
        <begin position="4"/>
        <end position="266"/>
    </location>
</feature>
<feature type="compositionally biased region" description="Low complexity" evidence="1">
    <location>
        <begin position="151"/>
        <end position="162"/>
    </location>
</feature>
<dbReference type="SUPFAM" id="SSF53300">
    <property type="entry name" value="vWA-like"/>
    <property type="match status" value="1"/>
</dbReference>
<evidence type="ECO:0000259" key="3">
    <source>
        <dbReference type="Pfam" id="PF13203"/>
    </source>
</evidence>
<dbReference type="InterPro" id="IPR036465">
    <property type="entry name" value="vWFA_dom_sf"/>
</dbReference>
<dbReference type="PANTHER" id="PTHR38730">
    <property type="entry name" value="SLL7028 PROTEIN"/>
    <property type="match status" value="1"/>
</dbReference>
<feature type="region of interest" description="Disordered" evidence="1">
    <location>
        <begin position="128"/>
        <end position="194"/>
    </location>
</feature>
<dbReference type="AlphaFoldDB" id="A0A0F9IP44"/>
<comment type="caution">
    <text evidence="4">The sequence shown here is derived from an EMBL/GenBank/DDBJ whole genome shotgun (WGS) entry which is preliminary data.</text>
</comment>
<dbReference type="PANTHER" id="PTHR38730:SF1">
    <property type="entry name" value="SLL7028 PROTEIN"/>
    <property type="match status" value="1"/>
</dbReference>
<dbReference type="Pfam" id="PF13203">
    <property type="entry name" value="DUF2201_N"/>
    <property type="match status" value="1"/>
</dbReference>
<evidence type="ECO:0000256" key="1">
    <source>
        <dbReference type="SAM" id="MobiDB-lite"/>
    </source>
</evidence>
<feature type="domain" description="VWA-like" evidence="2">
    <location>
        <begin position="274"/>
        <end position="395"/>
    </location>
</feature>
<reference evidence="4" key="1">
    <citation type="journal article" date="2015" name="Nature">
        <title>Complex archaea that bridge the gap between prokaryotes and eukaryotes.</title>
        <authorList>
            <person name="Spang A."/>
            <person name="Saw J.H."/>
            <person name="Jorgensen S.L."/>
            <person name="Zaremba-Niedzwiedzka K."/>
            <person name="Martijn J."/>
            <person name="Lind A.E."/>
            <person name="van Eijk R."/>
            <person name="Schleper C."/>
            <person name="Guy L."/>
            <person name="Ettema T.J."/>
        </authorList>
    </citation>
    <scope>NUCLEOTIDE SEQUENCE</scope>
</reference>
<protein>
    <recommendedName>
        <fullName evidence="5">Metallopeptidase domain-containing protein</fullName>
    </recommendedName>
</protein>